<keyword evidence="2" id="KW-1185">Reference proteome</keyword>
<sequence>MKCPILPLLRALCMLPLALASIFIPSYHYSVALTMVPKTFCHAVLLLLTPVRALDPDYPPSSCTMYVVNCRTSDWR</sequence>
<gene>
    <name evidence="1" type="ORF">BV25DRAFT_1466611</name>
</gene>
<organism evidence="1 2">
    <name type="scientific">Artomyces pyxidatus</name>
    <dbReference type="NCBI Taxonomy" id="48021"/>
    <lineage>
        <taxon>Eukaryota</taxon>
        <taxon>Fungi</taxon>
        <taxon>Dikarya</taxon>
        <taxon>Basidiomycota</taxon>
        <taxon>Agaricomycotina</taxon>
        <taxon>Agaricomycetes</taxon>
        <taxon>Russulales</taxon>
        <taxon>Auriscalpiaceae</taxon>
        <taxon>Artomyces</taxon>
    </lineage>
</organism>
<proteinExistence type="predicted"/>
<evidence type="ECO:0000313" key="1">
    <source>
        <dbReference type="EMBL" id="KAI0057046.1"/>
    </source>
</evidence>
<evidence type="ECO:0000313" key="2">
    <source>
        <dbReference type="Proteomes" id="UP000814140"/>
    </source>
</evidence>
<dbReference type="EMBL" id="MU277253">
    <property type="protein sequence ID" value="KAI0057046.1"/>
    <property type="molecule type" value="Genomic_DNA"/>
</dbReference>
<protein>
    <submittedName>
        <fullName evidence="1">Uncharacterized protein</fullName>
    </submittedName>
</protein>
<dbReference type="Proteomes" id="UP000814140">
    <property type="component" value="Unassembled WGS sequence"/>
</dbReference>
<accession>A0ACB8SMP1</accession>
<comment type="caution">
    <text evidence="1">The sequence shown here is derived from an EMBL/GenBank/DDBJ whole genome shotgun (WGS) entry which is preliminary data.</text>
</comment>
<name>A0ACB8SMP1_9AGAM</name>
<reference evidence="1" key="2">
    <citation type="journal article" date="2022" name="New Phytol.">
        <title>Evolutionary transition to the ectomycorrhizal habit in the genomes of a hyperdiverse lineage of mushroom-forming fungi.</title>
        <authorList>
            <person name="Looney B."/>
            <person name="Miyauchi S."/>
            <person name="Morin E."/>
            <person name="Drula E."/>
            <person name="Courty P.E."/>
            <person name="Kohler A."/>
            <person name="Kuo A."/>
            <person name="LaButti K."/>
            <person name="Pangilinan J."/>
            <person name="Lipzen A."/>
            <person name="Riley R."/>
            <person name="Andreopoulos W."/>
            <person name="He G."/>
            <person name="Johnson J."/>
            <person name="Nolan M."/>
            <person name="Tritt A."/>
            <person name="Barry K.W."/>
            <person name="Grigoriev I.V."/>
            <person name="Nagy L.G."/>
            <person name="Hibbett D."/>
            <person name="Henrissat B."/>
            <person name="Matheny P.B."/>
            <person name="Labbe J."/>
            <person name="Martin F.M."/>
        </authorList>
    </citation>
    <scope>NUCLEOTIDE SEQUENCE</scope>
    <source>
        <strain evidence="1">HHB10654</strain>
    </source>
</reference>
<reference evidence="1" key="1">
    <citation type="submission" date="2021-03" db="EMBL/GenBank/DDBJ databases">
        <authorList>
            <consortium name="DOE Joint Genome Institute"/>
            <person name="Ahrendt S."/>
            <person name="Looney B.P."/>
            <person name="Miyauchi S."/>
            <person name="Morin E."/>
            <person name="Drula E."/>
            <person name="Courty P.E."/>
            <person name="Chicoki N."/>
            <person name="Fauchery L."/>
            <person name="Kohler A."/>
            <person name="Kuo A."/>
            <person name="Labutti K."/>
            <person name="Pangilinan J."/>
            <person name="Lipzen A."/>
            <person name="Riley R."/>
            <person name="Andreopoulos W."/>
            <person name="He G."/>
            <person name="Johnson J."/>
            <person name="Barry K.W."/>
            <person name="Grigoriev I.V."/>
            <person name="Nagy L."/>
            <person name="Hibbett D."/>
            <person name="Henrissat B."/>
            <person name="Matheny P.B."/>
            <person name="Labbe J."/>
            <person name="Martin F."/>
        </authorList>
    </citation>
    <scope>NUCLEOTIDE SEQUENCE</scope>
    <source>
        <strain evidence="1">HHB10654</strain>
    </source>
</reference>